<feature type="compositionally biased region" description="Polar residues" evidence="1">
    <location>
        <begin position="270"/>
        <end position="286"/>
    </location>
</feature>
<evidence type="ECO:0000256" key="1">
    <source>
        <dbReference type="SAM" id="MobiDB-lite"/>
    </source>
</evidence>
<dbReference type="AlphaFoldDB" id="A0A9P1CG85"/>
<feature type="compositionally biased region" description="Basic and acidic residues" evidence="1">
    <location>
        <begin position="62"/>
        <end position="79"/>
    </location>
</feature>
<feature type="compositionally biased region" description="Polar residues" evidence="1">
    <location>
        <begin position="52"/>
        <end position="61"/>
    </location>
</feature>
<reference evidence="2" key="1">
    <citation type="submission" date="2022-10" db="EMBL/GenBank/DDBJ databases">
        <authorList>
            <person name="Chen Y."/>
            <person name="Dougan E. K."/>
            <person name="Chan C."/>
            <person name="Rhodes N."/>
            <person name="Thang M."/>
        </authorList>
    </citation>
    <scope>NUCLEOTIDE SEQUENCE</scope>
</reference>
<evidence type="ECO:0000313" key="4">
    <source>
        <dbReference type="Proteomes" id="UP001152797"/>
    </source>
</evidence>
<feature type="compositionally biased region" description="Basic and acidic residues" evidence="1">
    <location>
        <begin position="14"/>
        <end position="51"/>
    </location>
</feature>
<feature type="compositionally biased region" description="Basic residues" evidence="1">
    <location>
        <begin position="230"/>
        <end position="241"/>
    </location>
</feature>
<protein>
    <submittedName>
        <fullName evidence="2">Uncharacterized protein</fullName>
    </submittedName>
</protein>
<feature type="region of interest" description="Disordered" evidence="1">
    <location>
        <begin position="269"/>
        <end position="344"/>
    </location>
</feature>
<comment type="caution">
    <text evidence="2">The sequence shown here is derived from an EMBL/GenBank/DDBJ whole genome shotgun (WGS) entry which is preliminary data.</text>
</comment>
<reference evidence="3" key="2">
    <citation type="submission" date="2024-04" db="EMBL/GenBank/DDBJ databases">
        <authorList>
            <person name="Chen Y."/>
            <person name="Shah S."/>
            <person name="Dougan E. K."/>
            <person name="Thang M."/>
            <person name="Chan C."/>
        </authorList>
    </citation>
    <scope>NUCLEOTIDE SEQUENCE [LARGE SCALE GENOMIC DNA]</scope>
</reference>
<proteinExistence type="predicted"/>
<feature type="compositionally biased region" description="Low complexity" evidence="1">
    <location>
        <begin position="301"/>
        <end position="312"/>
    </location>
</feature>
<dbReference type="EMBL" id="CAMXCT020001394">
    <property type="protein sequence ID" value="CAL1143056.1"/>
    <property type="molecule type" value="Genomic_DNA"/>
</dbReference>
<dbReference type="Proteomes" id="UP001152797">
    <property type="component" value="Unassembled WGS sequence"/>
</dbReference>
<feature type="region of interest" description="Disordered" evidence="1">
    <location>
        <begin position="199"/>
        <end position="254"/>
    </location>
</feature>
<feature type="region of interest" description="Disordered" evidence="1">
    <location>
        <begin position="1"/>
        <end position="114"/>
    </location>
</feature>
<dbReference type="EMBL" id="CAMXCT030001394">
    <property type="protein sequence ID" value="CAL4776993.1"/>
    <property type="molecule type" value="Genomic_DNA"/>
</dbReference>
<feature type="compositionally biased region" description="Basic and acidic residues" evidence="1">
    <location>
        <begin position="204"/>
        <end position="215"/>
    </location>
</feature>
<keyword evidence="4" id="KW-1185">Reference proteome</keyword>
<evidence type="ECO:0000313" key="2">
    <source>
        <dbReference type="EMBL" id="CAI3989681.1"/>
    </source>
</evidence>
<sequence length="367" mass="41000">RSSLESGSLRSRRSSMEKGSRRSSMEKGSRRSSMEKGSRRSSMEKASRRSSMESGLITQSERSNRRGSTESSRGPESRAQRATNLRTSRLSADSRRSSAESYSMGIDDDLEGSQLPVHIPTTFLPLSEESEESGLFGSEESGLFGSEGGDSVQSNVFEQIEKFKMERKQVRTPTGDQRDRLRSAGLAFKSEDEVFSYHVGPMRRPKEKDEVKEVEEAWSQPEPPETPPTPKKKGRRKHRRISAQQRSSAGNFFRSLVGSKEELTVVKELSINSQQSSISKASRRTGSLSPRSPRLFRRTSRGSLSSGNSGRSRGSRKSSKGSKKGFFQRLLQRRRPSVEEPERYDPAAYQLAAMREQQMLSKGGPAS</sequence>
<name>A0A9P1CG85_9DINO</name>
<feature type="region of interest" description="Disordered" evidence="1">
    <location>
        <begin position="128"/>
        <end position="151"/>
    </location>
</feature>
<feature type="compositionally biased region" description="Basic residues" evidence="1">
    <location>
        <begin position="313"/>
        <end position="323"/>
    </location>
</feature>
<dbReference type="EMBL" id="CAMXCT010001394">
    <property type="protein sequence ID" value="CAI3989681.1"/>
    <property type="molecule type" value="Genomic_DNA"/>
</dbReference>
<feature type="non-terminal residue" evidence="2">
    <location>
        <position position="1"/>
    </location>
</feature>
<feature type="non-terminal residue" evidence="2">
    <location>
        <position position="367"/>
    </location>
</feature>
<gene>
    <name evidence="2" type="ORF">C1SCF055_LOCUS16736</name>
</gene>
<accession>A0A9P1CG85</accession>
<evidence type="ECO:0000313" key="3">
    <source>
        <dbReference type="EMBL" id="CAL1143056.1"/>
    </source>
</evidence>
<organism evidence="2">
    <name type="scientific">Cladocopium goreaui</name>
    <dbReference type="NCBI Taxonomy" id="2562237"/>
    <lineage>
        <taxon>Eukaryota</taxon>
        <taxon>Sar</taxon>
        <taxon>Alveolata</taxon>
        <taxon>Dinophyceae</taxon>
        <taxon>Suessiales</taxon>
        <taxon>Symbiodiniaceae</taxon>
        <taxon>Cladocopium</taxon>
    </lineage>
</organism>
<feature type="compositionally biased region" description="Low complexity" evidence="1">
    <location>
        <begin position="133"/>
        <end position="144"/>
    </location>
</feature>